<dbReference type="KEGG" id="nnu:109115474"/>
<accession>A0A1U8Q8J8</accession>
<protein>
    <submittedName>
        <fullName evidence="3">Uncharacterized protein LOC109115474</fullName>
    </submittedName>
</protein>
<dbReference type="SUPFAM" id="SSF56672">
    <property type="entry name" value="DNA/RNA polymerases"/>
    <property type="match status" value="1"/>
</dbReference>
<dbReference type="PANTHER" id="PTHR11439:SF463">
    <property type="entry name" value="REVERSE TRANSCRIPTASE TY1_COPIA-TYPE DOMAIN-CONTAINING PROTEIN"/>
    <property type="match status" value="1"/>
</dbReference>
<keyword evidence="2" id="KW-1185">Reference proteome</keyword>
<dbReference type="InterPro" id="IPR013103">
    <property type="entry name" value="RVT_2"/>
</dbReference>
<evidence type="ECO:0000313" key="2">
    <source>
        <dbReference type="Proteomes" id="UP000189703"/>
    </source>
</evidence>
<gene>
    <name evidence="3" type="primary">LOC109115474</name>
</gene>
<dbReference type="STRING" id="4432.A0A1U8Q8J8"/>
<dbReference type="OrthoDB" id="413760at2759"/>
<feature type="domain" description="Reverse transcriptase Ty1/copia-type" evidence="1">
    <location>
        <begin position="5"/>
        <end position="59"/>
    </location>
</feature>
<dbReference type="RefSeq" id="XP_019055103.1">
    <property type="nucleotide sequence ID" value="XM_019199558.1"/>
</dbReference>
<dbReference type="InParanoid" id="A0A1U8Q8J8"/>
<dbReference type="Pfam" id="PF07727">
    <property type="entry name" value="RVT_2"/>
    <property type="match status" value="1"/>
</dbReference>
<organism evidence="2 3">
    <name type="scientific">Nelumbo nucifera</name>
    <name type="common">Sacred lotus</name>
    <dbReference type="NCBI Taxonomy" id="4432"/>
    <lineage>
        <taxon>Eukaryota</taxon>
        <taxon>Viridiplantae</taxon>
        <taxon>Streptophyta</taxon>
        <taxon>Embryophyta</taxon>
        <taxon>Tracheophyta</taxon>
        <taxon>Spermatophyta</taxon>
        <taxon>Magnoliopsida</taxon>
        <taxon>Proteales</taxon>
        <taxon>Nelumbonaceae</taxon>
        <taxon>Nelumbo</taxon>
    </lineage>
</organism>
<reference evidence="3" key="1">
    <citation type="submission" date="2025-08" db="UniProtKB">
        <authorList>
            <consortium name="RefSeq"/>
        </authorList>
    </citation>
    <scope>IDENTIFICATION</scope>
</reference>
<proteinExistence type="predicted"/>
<dbReference type="OMA" id="VEEVWHY"/>
<dbReference type="InterPro" id="IPR043502">
    <property type="entry name" value="DNA/RNA_pol_sf"/>
</dbReference>
<evidence type="ECO:0000259" key="1">
    <source>
        <dbReference type="Pfam" id="PF07727"/>
    </source>
</evidence>
<dbReference type="GeneID" id="109115474"/>
<dbReference type="CDD" id="cd09272">
    <property type="entry name" value="RNase_HI_RT_Ty1"/>
    <property type="match status" value="1"/>
</dbReference>
<evidence type="ECO:0000313" key="3">
    <source>
        <dbReference type="RefSeq" id="XP_019055103.1"/>
    </source>
</evidence>
<sequence length="185" mass="20761">MGIYMKKEFEMSDSGLLHYFLGLEVKQAEDGIFVSQRKYATDLLKRFNMLNCKVKTTPMNVNEKLQLEDGTEPADARYVRSLVGGLIYLTHTRPDIDFSVGVLSRFMHSPSKHNLGAAKRVLRYIAGTLEFGLWYSHVSNFKLIGFTDSDWAGCLDDRKSTSGYTLCLGLGAISWSSKKQATTAL</sequence>
<dbReference type="AlphaFoldDB" id="A0A1U8Q8J8"/>
<name>A0A1U8Q8J8_NELNU</name>
<dbReference type="Proteomes" id="UP000189703">
    <property type="component" value="Unplaced"/>
</dbReference>
<dbReference type="PANTHER" id="PTHR11439">
    <property type="entry name" value="GAG-POL-RELATED RETROTRANSPOSON"/>
    <property type="match status" value="1"/>
</dbReference>